<proteinExistence type="predicted"/>
<feature type="region of interest" description="Disordered" evidence="1">
    <location>
        <begin position="223"/>
        <end position="319"/>
    </location>
</feature>
<keyword evidence="4" id="KW-1185">Reference proteome</keyword>
<feature type="region of interest" description="Disordered" evidence="1">
    <location>
        <begin position="136"/>
        <end position="202"/>
    </location>
</feature>
<sequence>MEISRGYEPLSKTNVKGLAKVKLEPREKLSVEEIHQLIACSALKSNDGFLDYKMLLYDDAIRFEKNKDGSTFPEIPFSSVVHLVTLPNFPDVCFIQFRRSTYGMYVILRFKSVKYISKLAEFICSWSNANVSETEESAASSSESTPLNNGKNFKGKEEANNQPPVTVHRRNHVVDGPRSKHSRPRRENNTKTLKTEGTQTVFKNSVANKSTFVGHSKPVHAKDILPDVVKGANASPTKRNHPKTSPKKSEKAPRRKRSSSEPSSRTEEMTEDSEMNLQWQSGEYTIIVPTRRDWPPPKNQRKRKTQESRAPTRPKGVERRVGNIISSSSTSTPSTSSTADLVDMHGREVKTIYPSYMEPGRMSPRSRHNERLLHMLHQPLHQPLSL</sequence>
<dbReference type="Proteomes" id="UP000282613">
    <property type="component" value="Unassembled WGS sequence"/>
</dbReference>
<protein>
    <submittedName>
        <fullName evidence="5">DUF5733 domain-containing protein</fullName>
    </submittedName>
</protein>
<dbReference type="AlphaFoldDB" id="A0A0R3W9Q3"/>
<accession>A0A0R3W9Q3</accession>
<evidence type="ECO:0000256" key="1">
    <source>
        <dbReference type="SAM" id="MobiDB-lite"/>
    </source>
</evidence>
<gene>
    <name evidence="3" type="ORF">TASK_LOCUS7205</name>
</gene>
<dbReference type="EMBL" id="UYRS01018587">
    <property type="protein sequence ID" value="VDK38022.1"/>
    <property type="molecule type" value="Genomic_DNA"/>
</dbReference>
<dbReference type="InterPro" id="IPR043791">
    <property type="entry name" value="DUF5733"/>
</dbReference>
<dbReference type="WBParaSite" id="TASK_0000720401-mRNA-1">
    <property type="protein sequence ID" value="TASK_0000720401-mRNA-1"/>
    <property type="gene ID" value="TASK_0000720401"/>
</dbReference>
<feature type="compositionally biased region" description="Polar residues" evidence="1">
    <location>
        <begin position="190"/>
        <end position="202"/>
    </location>
</feature>
<reference evidence="5" key="1">
    <citation type="submission" date="2017-02" db="UniProtKB">
        <authorList>
            <consortium name="WormBaseParasite"/>
        </authorList>
    </citation>
    <scope>IDENTIFICATION</scope>
</reference>
<organism evidence="5">
    <name type="scientific">Taenia asiatica</name>
    <name type="common">Asian tapeworm</name>
    <dbReference type="NCBI Taxonomy" id="60517"/>
    <lineage>
        <taxon>Eukaryota</taxon>
        <taxon>Metazoa</taxon>
        <taxon>Spiralia</taxon>
        <taxon>Lophotrochozoa</taxon>
        <taxon>Platyhelminthes</taxon>
        <taxon>Cestoda</taxon>
        <taxon>Eucestoda</taxon>
        <taxon>Cyclophyllidea</taxon>
        <taxon>Taeniidae</taxon>
        <taxon>Taenia</taxon>
    </lineage>
</organism>
<evidence type="ECO:0000259" key="2">
    <source>
        <dbReference type="Pfam" id="PF19004"/>
    </source>
</evidence>
<evidence type="ECO:0000313" key="4">
    <source>
        <dbReference type="Proteomes" id="UP000282613"/>
    </source>
</evidence>
<feature type="domain" description="DUF5733" evidence="2">
    <location>
        <begin position="15"/>
        <end position="119"/>
    </location>
</feature>
<reference evidence="3 4" key="2">
    <citation type="submission" date="2018-11" db="EMBL/GenBank/DDBJ databases">
        <authorList>
            <consortium name="Pathogen Informatics"/>
        </authorList>
    </citation>
    <scope>NUCLEOTIDE SEQUENCE [LARGE SCALE GENOMIC DNA]</scope>
</reference>
<evidence type="ECO:0000313" key="3">
    <source>
        <dbReference type="EMBL" id="VDK38022.1"/>
    </source>
</evidence>
<dbReference type="OrthoDB" id="6246979at2759"/>
<name>A0A0R3W9Q3_TAEAS</name>
<evidence type="ECO:0000313" key="5">
    <source>
        <dbReference type="WBParaSite" id="TASK_0000720401-mRNA-1"/>
    </source>
</evidence>
<dbReference type="Pfam" id="PF19004">
    <property type="entry name" value="DUF5733"/>
    <property type="match status" value="1"/>
</dbReference>